<gene>
    <name evidence="2" type="ORF">QE152_g22753</name>
</gene>
<evidence type="ECO:0000256" key="1">
    <source>
        <dbReference type="SAM" id="MobiDB-lite"/>
    </source>
</evidence>
<keyword evidence="3" id="KW-1185">Reference proteome</keyword>
<reference evidence="2 3" key="1">
    <citation type="journal article" date="2024" name="BMC Genomics">
        <title>De novo assembly and annotation of Popillia japonica's genome with initial clues to its potential as an invasive pest.</title>
        <authorList>
            <person name="Cucini C."/>
            <person name="Boschi S."/>
            <person name="Funari R."/>
            <person name="Cardaioli E."/>
            <person name="Iannotti N."/>
            <person name="Marturano G."/>
            <person name="Paoli F."/>
            <person name="Bruttini M."/>
            <person name="Carapelli A."/>
            <person name="Frati F."/>
            <person name="Nardi F."/>
        </authorList>
    </citation>
    <scope>NUCLEOTIDE SEQUENCE [LARGE SCALE GENOMIC DNA]</scope>
    <source>
        <strain evidence="2">DMR45628</strain>
    </source>
</reference>
<protein>
    <submittedName>
        <fullName evidence="2">Uncharacterized protein</fullName>
    </submittedName>
</protein>
<organism evidence="2 3">
    <name type="scientific">Popillia japonica</name>
    <name type="common">Japanese beetle</name>
    <dbReference type="NCBI Taxonomy" id="7064"/>
    <lineage>
        <taxon>Eukaryota</taxon>
        <taxon>Metazoa</taxon>
        <taxon>Ecdysozoa</taxon>
        <taxon>Arthropoda</taxon>
        <taxon>Hexapoda</taxon>
        <taxon>Insecta</taxon>
        <taxon>Pterygota</taxon>
        <taxon>Neoptera</taxon>
        <taxon>Endopterygota</taxon>
        <taxon>Coleoptera</taxon>
        <taxon>Polyphaga</taxon>
        <taxon>Scarabaeiformia</taxon>
        <taxon>Scarabaeidae</taxon>
        <taxon>Rutelinae</taxon>
        <taxon>Popillia</taxon>
    </lineage>
</organism>
<accession>A0AAW1KJ62</accession>
<comment type="caution">
    <text evidence="2">The sequence shown here is derived from an EMBL/GenBank/DDBJ whole genome shotgun (WGS) entry which is preliminary data.</text>
</comment>
<sequence>MPVLLKRRSVSLQDRVPYHSRPCDLRSDRSSRSGIHRNVTETDDTKNEREVKRSFFFQFFWRYQNLGEVRVVC</sequence>
<dbReference type="EMBL" id="JASPKY010000221">
    <property type="protein sequence ID" value="KAK9719324.1"/>
    <property type="molecule type" value="Genomic_DNA"/>
</dbReference>
<name>A0AAW1KJ62_POPJA</name>
<proteinExistence type="predicted"/>
<feature type="region of interest" description="Disordered" evidence="1">
    <location>
        <begin position="23"/>
        <end position="46"/>
    </location>
</feature>
<evidence type="ECO:0000313" key="3">
    <source>
        <dbReference type="Proteomes" id="UP001458880"/>
    </source>
</evidence>
<dbReference type="Proteomes" id="UP001458880">
    <property type="component" value="Unassembled WGS sequence"/>
</dbReference>
<evidence type="ECO:0000313" key="2">
    <source>
        <dbReference type="EMBL" id="KAK9719324.1"/>
    </source>
</evidence>
<dbReference type="AlphaFoldDB" id="A0AAW1KJ62"/>